<evidence type="ECO:0000313" key="2">
    <source>
        <dbReference type="EMBL" id="KAE9059685.1"/>
    </source>
</evidence>
<comment type="caution">
    <text evidence="2">The sequence shown here is derived from an EMBL/GenBank/DDBJ whole genome shotgun (WGS) entry which is preliminary data.</text>
</comment>
<proteinExistence type="predicted"/>
<feature type="region of interest" description="Disordered" evidence="1">
    <location>
        <begin position="128"/>
        <end position="187"/>
    </location>
</feature>
<dbReference type="Proteomes" id="UP000440732">
    <property type="component" value="Unassembled WGS sequence"/>
</dbReference>
<gene>
    <name evidence="2" type="ORF">PF006_g31821</name>
</gene>
<feature type="compositionally biased region" description="Low complexity" evidence="1">
    <location>
        <begin position="137"/>
        <end position="155"/>
    </location>
</feature>
<protein>
    <submittedName>
        <fullName evidence="2">Uncharacterized protein</fullName>
    </submittedName>
</protein>
<sequence length="187" mass="19733">MCAALLRASSTIPSSLSRPRQLETAAAGSGGSGRSRTSSNPPRTREPLRPSSKRSLRTGADDLEPEVAGSPHQKKAKTSKDTMLVGSPLPWLRSGRSFTHPLVVEAATIQVEALSAFQLVPLDPAHKTQSVVSSQRTVTEPSSPESPTPTHGTTEAFASPSPCSSQATTVGPWTPQRGRVPIDDPCF</sequence>
<evidence type="ECO:0000313" key="3">
    <source>
        <dbReference type="Proteomes" id="UP000440732"/>
    </source>
</evidence>
<name>A0A6A3PUT9_9STRA</name>
<feature type="non-terminal residue" evidence="2">
    <location>
        <position position="187"/>
    </location>
</feature>
<reference evidence="2 3" key="1">
    <citation type="submission" date="2018-08" db="EMBL/GenBank/DDBJ databases">
        <title>Genomic investigation of the strawberry pathogen Phytophthora fragariae indicates pathogenicity is determined by transcriptional variation in three key races.</title>
        <authorList>
            <person name="Adams T.M."/>
            <person name="Armitage A.D."/>
            <person name="Sobczyk M.K."/>
            <person name="Bates H.J."/>
            <person name="Dunwell J.M."/>
            <person name="Nellist C.F."/>
            <person name="Harrison R.J."/>
        </authorList>
    </citation>
    <scope>NUCLEOTIDE SEQUENCE [LARGE SCALE GENOMIC DNA]</scope>
    <source>
        <strain evidence="2 3">NOV-5</strain>
    </source>
</reference>
<organism evidence="2 3">
    <name type="scientific">Phytophthora fragariae</name>
    <dbReference type="NCBI Taxonomy" id="53985"/>
    <lineage>
        <taxon>Eukaryota</taxon>
        <taxon>Sar</taxon>
        <taxon>Stramenopiles</taxon>
        <taxon>Oomycota</taxon>
        <taxon>Peronosporomycetes</taxon>
        <taxon>Peronosporales</taxon>
        <taxon>Peronosporaceae</taxon>
        <taxon>Phytophthora</taxon>
    </lineage>
</organism>
<feature type="region of interest" description="Disordered" evidence="1">
    <location>
        <begin position="1"/>
        <end position="86"/>
    </location>
</feature>
<accession>A0A6A3PUT9</accession>
<dbReference type="AlphaFoldDB" id="A0A6A3PUT9"/>
<evidence type="ECO:0000256" key="1">
    <source>
        <dbReference type="SAM" id="MobiDB-lite"/>
    </source>
</evidence>
<feature type="compositionally biased region" description="Polar residues" evidence="1">
    <location>
        <begin position="161"/>
        <end position="171"/>
    </location>
</feature>
<dbReference type="EMBL" id="QXGA01007661">
    <property type="protein sequence ID" value="KAE9059685.1"/>
    <property type="molecule type" value="Genomic_DNA"/>
</dbReference>
<feature type="compositionally biased region" description="Polar residues" evidence="1">
    <location>
        <begin position="8"/>
        <end position="18"/>
    </location>
</feature>